<keyword evidence="1" id="KW-0175">Coiled coil</keyword>
<reference evidence="3" key="1">
    <citation type="submission" date="2016-10" db="EMBL/GenBank/DDBJ databases">
        <authorList>
            <person name="Varghese N."/>
            <person name="Submissions S."/>
        </authorList>
    </citation>
    <scope>NUCLEOTIDE SEQUENCE [LARGE SCALE GENOMIC DNA]</scope>
    <source>
        <strain evidence="3">JCM 14963</strain>
    </source>
</reference>
<evidence type="ECO:0000313" key="2">
    <source>
        <dbReference type="EMBL" id="SDS12364.1"/>
    </source>
</evidence>
<dbReference type="EMBL" id="LT629763">
    <property type="protein sequence ID" value="SDS12364.1"/>
    <property type="molecule type" value="Genomic_DNA"/>
</dbReference>
<accession>A0A1H1PMN6</accession>
<sequence>MIGMNEPWLLLLLGSLMGVVLAALVVLFARIRQLPAELQQQSEHLRQRQEQLTRDLATFQQGSIRMGEELTALRLQLKRLEDKQLKLETQDPQALPYNQAARLVGMGASIEDLTQSCGLSKAEAELFVKLHGGRRG</sequence>
<protein>
    <recommendedName>
        <fullName evidence="4">DUF2802 domain-containing protein</fullName>
    </recommendedName>
</protein>
<dbReference type="AlphaFoldDB" id="A0A1H1PMN6"/>
<proteinExistence type="predicted"/>
<organism evidence="2 3">
    <name type="scientific">Halopseudomonas sabulinigri</name>
    <dbReference type="NCBI Taxonomy" id="472181"/>
    <lineage>
        <taxon>Bacteria</taxon>
        <taxon>Pseudomonadati</taxon>
        <taxon>Pseudomonadota</taxon>
        <taxon>Gammaproteobacteria</taxon>
        <taxon>Pseudomonadales</taxon>
        <taxon>Pseudomonadaceae</taxon>
        <taxon>Halopseudomonas</taxon>
    </lineage>
</organism>
<evidence type="ECO:0008006" key="4">
    <source>
        <dbReference type="Google" id="ProtNLM"/>
    </source>
</evidence>
<dbReference type="Proteomes" id="UP000243413">
    <property type="component" value="Chromosome I"/>
</dbReference>
<evidence type="ECO:0000256" key="1">
    <source>
        <dbReference type="SAM" id="Coils"/>
    </source>
</evidence>
<dbReference type="InterPro" id="IPR021244">
    <property type="entry name" value="DUF2802"/>
</dbReference>
<gene>
    <name evidence="2" type="ORF">SAMN05216271_1212</name>
</gene>
<dbReference type="Pfam" id="PF10975">
    <property type="entry name" value="DUF2802"/>
    <property type="match status" value="1"/>
</dbReference>
<feature type="coiled-coil region" evidence="1">
    <location>
        <begin position="63"/>
        <end position="90"/>
    </location>
</feature>
<name>A0A1H1PMN6_9GAMM</name>
<dbReference type="STRING" id="472181.SAMN05216271_1212"/>
<evidence type="ECO:0000313" key="3">
    <source>
        <dbReference type="Proteomes" id="UP000243413"/>
    </source>
</evidence>